<evidence type="ECO:0000256" key="1">
    <source>
        <dbReference type="ARBA" id="ARBA00004123"/>
    </source>
</evidence>
<feature type="domain" description="HTH myb-type" evidence="14">
    <location>
        <begin position="36"/>
        <end position="92"/>
    </location>
</feature>
<keyword evidence="5" id="KW-0287">Flowering</keyword>
<dbReference type="FunFam" id="1.10.10.60:FF:000001">
    <property type="entry name" value="MYB-related transcription factor"/>
    <property type="match status" value="1"/>
</dbReference>
<dbReference type="InterPro" id="IPR017930">
    <property type="entry name" value="Myb_dom"/>
</dbReference>
<sequence length="451" mass="49571">MSCMSNESDERLIPRDQIDSPSIEEGSSTGSEKGGNHVLKKGPWTSAEDAVLVRYAKKYGEGNWNSVQKHMGLGRCGKSCRLRWTNHLRPNLEKGAFTPYEEQVIIELHTKMGNKWARMAAHMPGRTDNEIKNYWTTRIKRQQRAGLPLCPPNICYQVSNINQQSKHPRRYSYSDKQPNELLQRNNFNIPDIVFDNFNANNGSLSYALRFLDMAQGPGTFWRCNCGSHAPLNDTFSASSPIPGTVKLELPSLQYTETDGSSWLACTPTHYGALDTSAFVDCVSPRNNGLSDAWLHEAQKLNSAKREPSQKCSSSIIRPNDMVANNNDPISPFGFSASFVYNECTPLISGNSLDGILDATVPSISAASDNIMVAAEHVSRHSVGEKEISLFGDSYAFPGSTLLEDGCQIAVDHDVVTVLLGKDSCNEYKPVPAGTSSGLTQGFGLHSGHFLS</sequence>
<evidence type="ECO:0000256" key="4">
    <source>
        <dbReference type="ARBA" id="ARBA00023015"/>
    </source>
</evidence>
<proteinExistence type="predicted"/>
<dbReference type="SMART" id="SM00717">
    <property type="entry name" value="SANT"/>
    <property type="match status" value="2"/>
</dbReference>
<feature type="domain" description="Myb-like" evidence="13">
    <location>
        <begin position="36"/>
        <end position="88"/>
    </location>
</feature>
<evidence type="ECO:0000256" key="2">
    <source>
        <dbReference type="ARBA" id="ARBA00022737"/>
    </source>
</evidence>
<reference evidence="15 16" key="1">
    <citation type="journal article" date="2019" name="Nat. Plants">
        <title>Genome sequencing of Musa balbisiana reveals subgenome evolution and function divergence in polyploid bananas.</title>
        <authorList>
            <person name="Yao X."/>
        </authorList>
    </citation>
    <scope>NUCLEOTIDE SEQUENCE [LARGE SCALE GENOMIC DNA]</scope>
    <source>
        <strain evidence="16">cv. DH-PKW</strain>
        <tissue evidence="15">Leaves</tissue>
    </source>
</reference>
<dbReference type="Pfam" id="PF00249">
    <property type="entry name" value="Myb_DNA-binding"/>
    <property type="match status" value="2"/>
</dbReference>
<evidence type="ECO:0000256" key="7">
    <source>
        <dbReference type="ARBA" id="ARBA00023159"/>
    </source>
</evidence>
<dbReference type="GO" id="GO:0005634">
    <property type="term" value="C:nucleus"/>
    <property type="evidence" value="ECO:0007669"/>
    <property type="project" value="UniProtKB-SubCell"/>
</dbReference>
<dbReference type="PANTHER" id="PTHR47995">
    <property type="entry name" value="TRANSCRIPTION FACTOR MYB33-RELATED"/>
    <property type="match status" value="1"/>
</dbReference>
<name>A0A4S8JS82_MUSBA</name>
<keyword evidence="7" id="KW-0010">Activator</keyword>
<keyword evidence="2" id="KW-0677">Repeat</keyword>
<keyword evidence="4" id="KW-0805">Transcription regulation</keyword>
<dbReference type="FunFam" id="1.10.10.60:FF:000119">
    <property type="entry name" value="Transcription factor GAMYB"/>
    <property type="match status" value="1"/>
</dbReference>
<dbReference type="InterPro" id="IPR009057">
    <property type="entry name" value="Homeodomain-like_sf"/>
</dbReference>
<keyword evidence="6" id="KW-0238">DNA-binding</keyword>
<evidence type="ECO:0000256" key="10">
    <source>
        <dbReference type="ARBA" id="ARBA00071221"/>
    </source>
</evidence>
<dbReference type="InterPro" id="IPR001005">
    <property type="entry name" value="SANT/Myb"/>
</dbReference>
<dbReference type="CDD" id="cd00167">
    <property type="entry name" value="SANT"/>
    <property type="match status" value="2"/>
</dbReference>
<dbReference type="GO" id="GO:0009555">
    <property type="term" value="P:pollen development"/>
    <property type="evidence" value="ECO:0007669"/>
    <property type="project" value="UniProtKB-ARBA"/>
</dbReference>
<dbReference type="PROSITE" id="PS50090">
    <property type="entry name" value="MYB_LIKE"/>
    <property type="match status" value="2"/>
</dbReference>
<dbReference type="GO" id="GO:0030154">
    <property type="term" value="P:cell differentiation"/>
    <property type="evidence" value="ECO:0007669"/>
    <property type="project" value="UniProtKB-KW"/>
</dbReference>
<keyword evidence="8" id="KW-0804">Transcription</keyword>
<keyword evidence="16" id="KW-1185">Reference proteome</keyword>
<dbReference type="AlphaFoldDB" id="A0A4S8JS82"/>
<evidence type="ECO:0000256" key="8">
    <source>
        <dbReference type="ARBA" id="ARBA00023163"/>
    </source>
</evidence>
<feature type="compositionally biased region" description="Low complexity" evidence="12">
    <location>
        <begin position="20"/>
        <end position="31"/>
    </location>
</feature>
<feature type="compositionally biased region" description="Basic and acidic residues" evidence="12">
    <location>
        <begin position="8"/>
        <end position="18"/>
    </location>
</feature>
<evidence type="ECO:0000313" key="16">
    <source>
        <dbReference type="Proteomes" id="UP000317650"/>
    </source>
</evidence>
<accession>A0A4S8JS82</accession>
<dbReference type="SUPFAM" id="SSF46689">
    <property type="entry name" value="Homeodomain-like"/>
    <property type="match status" value="1"/>
</dbReference>
<dbReference type="GO" id="GO:0003677">
    <property type="term" value="F:DNA binding"/>
    <property type="evidence" value="ECO:0007669"/>
    <property type="project" value="UniProtKB-KW"/>
</dbReference>
<dbReference type="Gene3D" id="1.10.10.60">
    <property type="entry name" value="Homeodomain-like"/>
    <property type="match status" value="2"/>
</dbReference>
<dbReference type="PANTHER" id="PTHR47995:SF18">
    <property type="entry name" value="TRANSCRIPTION FACTOR MYB65"/>
    <property type="match status" value="1"/>
</dbReference>
<dbReference type="EMBL" id="PYDT01000004">
    <property type="protein sequence ID" value="THU64961.1"/>
    <property type="molecule type" value="Genomic_DNA"/>
</dbReference>
<comment type="subcellular location">
    <subcellularLocation>
        <location evidence="1">Nucleus</location>
    </subcellularLocation>
</comment>
<evidence type="ECO:0000259" key="14">
    <source>
        <dbReference type="PROSITE" id="PS51294"/>
    </source>
</evidence>
<dbReference type="GO" id="GO:0009908">
    <property type="term" value="P:flower development"/>
    <property type="evidence" value="ECO:0007669"/>
    <property type="project" value="UniProtKB-KW"/>
</dbReference>
<gene>
    <name evidence="15" type="ORF">C4D60_Mb01t32060</name>
</gene>
<evidence type="ECO:0000256" key="9">
    <source>
        <dbReference type="ARBA" id="ARBA00023242"/>
    </source>
</evidence>
<evidence type="ECO:0000256" key="5">
    <source>
        <dbReference type="ARBA" id="ARBA00023089"/>
    </source>
</evidence>
<comment type="caution">
    <text evidence="15">The sequence shown here is derived from an EMBL/GenBank/DDBJ whole genome shotgun (WGS) entry which is preliminary data.</text>
</comment>
<dbReference type="Proteomes" id="UP000317650">
    <property type="component" value="Chromosome 1"/>
</dbReference>
<evidence type="ECO:0000256" key="11">
    <source>
        <dbReference type="ARBA" id="ARBA00078675"/>
    </source>
</evidence>
<evidence type="ECO:0000256" key="3">
    <source>
        <dbReference type="ARBA" id="ARBA00022782"/>
    </source>
</evidence>
<evidence type="ECO:0000313" key="15">
    <source>
        <dbReference type="EMBL" id="THU64961.1"/>
    </source>
</evidence>
<dbReference type="STRING" id="52838.A0A4S8JS82"/>
<protein>
    <recommendedName>
        <fullName evidence="10">Transcription factor GAMYB</fullName>
    </recommendedName>
    <alternativeName>
        <fullName evidence="11">OsGAMyb</fullName>
    </alternativeName>
</protein>
<feature type="domain" description="Myb-like" evidence="13">
    <location>
        <begin position="89"/>
        <end position="139"/>
    </location>
</feature>
<evidence type="ECO:0000256" key="6">
    <source>
        <dbReference type="ARBA" id="ARBA00023125"/>
    </source>
</evidence>
<feature type="region of interest" description="Disordered" evidence="12">
    <location>
        <begin position="1"/>
        <end position="42"/>
    </location>
</feature>
<keyword evidence="9" id="KW-0539">Nucleus</keyword>
<keyword evidence="3" id="KW-0221">Differentiation</keyword>
<evidence type="ECO:0000256" key="12">
    <source>
        <dbReference type="SAM" id="MobiDB-lite"/>
    </source>
</evidence>
<evidence type="ECO:0000259" key="13">
    <source>
        <dbReference type="PROSITE" id="PS50090"/>
    </source>
</evidence>
<feature type="domain" description="HTH myb-type" evidence="14">
    <location>
        <begin position="94"/>
        <end position="143"/>
    </location>
</feature>
<organism evidence="15 16">
    <name type="scientific">Musa balbisiana</name>
    <name type="common">Banana</name>
    <dbReference type="NCBI Taxonomy" id="52838"/>
    <lineage>
        <taxon>Eukaryota</taxon>
        <taxon>Viridiplantae</taxon>
        <taxon>Streptophyta</taxon>
        <taxon>Embryophyta</taxon>
        <taxon>Tracheophyta</taxon>
        <taxon>Spermatophyta</taxon>
        <taxon>Magnoliopsida</taxon>
        <taxon>Liliopsida</taxon>
        <taxon>Zingiberales</taxon>
        <taxon>Musaceae</taxon>
        <taxon>Musa</taxon>
    </lineage>
</organism>
<dbReference type="PROSITE" id="PS51294">
    <property type="entry name" value="HTH_MYB"/>
    <property type="match status" value="2"/>
</dbReference>